<name>A0A3B6RG02_WHEAT</name>
<dbReference type="OMA" id="GKEMGAM"/>
<evidence type="ECO:0000313" key="2">
    <source>
        <dbReference type="EnsemblPlants" id="TraesCS7A02G193700.1"/>
    </source>
</evidence>
<keyword evidence="3" id="KW-1185">Reference proteome</keyword>
<evidence type="ECO:0000313" key="3">
    <source>
        <dbReference type="Proteomes" id="UP000019116"/>
    </source>
</evidence>
<reference evidence="2" key="1">
    <citation type="submission" date="2018-08" db="EMBL/GenBank/DDBJ databases">
        <authorList>
            <person name="Rossello M."/>
        </authorList>
    </citation>
    <scope>NUCLEOTIDE SEQUENCE [LARGE SCALE GENOMIC DNA]</scope>
    <source>
        <strain evidence="2">cv. Chinese Spring</strain>
    </source>
</reference>
<dbReference type="AlphaFoldDB" id="A0A3B6RG02"/>
<feature type="region of interest" description="Disordered" evidence="1">
    <location>
        <begin position="187"/>
        <end position="219"/>
    </location>
</feature>
<sequence length="219" mass="23585">MAKKGVGKKQRREMMDKVWMDKKKITTDELVLVVAPVTYPETAADWRRSCSWSSSAALPSSRARAAPAKRALVKRSGGKEMGAMRSMTGVAPCYCPGVGAAPATHREATARRCASGESAEATLAERSSGEATLAERSSGEAMGRDSVDDGGHPCYCPGCCRGYVSAAVRAGPCWPSTDAGLGLLRRHTRSRTWSAPPPRPQPGRRRGRRRHTGEFLVRL</sequence>
<evidence type="ECO:0000256" key="1">
    <source>
        <dbReference type="SAM" id="MobiDB-lite"/>
    </source>
</evidence>
<dbReference type="Proteomes" id="UP000019116">
    <property type="component" value="Chromosome 7A"/>
</dbReference>
<proteinExistence type="predicted"/>
<dbReference type="Gramene" id="TraesCS7A02G193700.1">
    <property type="protein sequence ID" value="TraesCS7A02G193700.1"/>
    <property type="gene ID" value="TraesCS7A02G193700"/>
</dbReference>
<dbReference type="Gramene" id="TraesCS7A03G0451500.1">
    <property type="protein sequence ID" value="TraesCS7A03G0451500.1.CDS"/>
    <property type="gene ID" value="TraesCS7A03G0451500"/>
</dbReference>
<reference evidence="2" key="2">
    <citation type="submission" date="2018-10" db="UniProtKB">
        <authorList>
            <consortium name="EnsemblPlants"/>
        </authorList>
    </citation>
    <scope>IDENTIFICATION</scope>
</reference>
<accession>A0A3B6RG02</accession>
<dbReference type="EnsemblPlants" id="TraesCS7A02G193700.1">
    <property type="protein sequence ID" value="TraesCS7A02G193700.1"/>
    <property type="gene ID" value="TraesCS7A02G193700"/>
</dbReference>
<organism evidence="2">
    <name type="scientific">Triticum aestivum</name>
    <name type="common">Wheat</name>
    <dbReference type="NCBI Taxonomy" id="4565"/>
    <lineage>
        <taxon>Eukaryota</taxon>
        <taxon>Viridiplantae</taxon>
        <taxon>Streptophyta</taxon>
        <taxon>Embryophyta</taxon>
        <taxon>Tracheophyta</taxon>
        <taxon>Spermatophyta</taxon>
        <taxon>Magnoliopsida</taxon>
        <taxon>Liliopsida</taxon>
        <taxon>Poales</taxon>
        <taxon>Poaceae</taxon>
        <taxon>BOP clade</taxon>
        <taxon>Pooideae</taxon>
        <taxon>Triticodae</taxon>
        <taxon>Triticeae</taxon>
        <taxon>Triticinae</taxon>
        <taxon>Triticum</taxon>
    </lineage>
</organism>
<feature type="compositionally biased region" description="Basic residues" evidence="1">
    <location>
        <begin position="202"/>
        <end position="211"/>
    </location>
</feature>
<dbReference type="Gramene" id="TraesNOR7A03G03911710.1">
    <property type="protein sequence ID" value="TraesNOR7A03G03911710.1"/>
    <property type="gene ID" value="TraesNOR7A03G03911710"/>
</dbReference>
<protein>
    <submittedName>
        <fullName evidence="2">Uncharacterized protein</fullName>
    </submittedName>
</protein>
<feature type="region of interest" description="Disordered" evidence="1">
    <location>
        <begin position="121"/>
        <end position="146"/>
    </location>
</feature>